<dbReference type="Gene3D" id="3.40.50.1390">
    <property type="entry name" value="Resolvase, N-terminal catalytic domain"/>
    <property type="match status" value="1"/>
</dbReference>
<proteinExistence type="predicted"/>
<dbReference type="InterPro" id="IPR050639">
    <property type="entry name" value="SSR_resolvase"/>
</dbReference>
<dbReference type="EMBL" id="CP118735">
    <property type="protein sequence ID" value="WNY50292.1"/>
    <property type="molecule type" value="Genomic_DNA"/>
</dbReference>
<dbReference type="PROSITE" id="PS51737">
    <property type="entry name" value="RECOMBINASE_DNA_BIND"/>
    <property type="match status" value="1"/>
</dbReference>
<dbReference type="InterPro" id="IPR025827">
    <property type="entry name" value="Zn_ribbon_recom_dom"/>
</dbReference>
<keyword evidence="1" id="KW-0175">Coiled coil</keyword>
<feature type="domain" description="Resolvase/invertase-type recombinase catalytic" evidence="2">
    <location>
        <begin position="5"/>
        <end position="160"/>
    </location>
</feature>
<dbReference type="PROSITE" id="PS51736">
    <property type="entry name" value="RECOMBINASES_3"/>
    <property type="match status" value="1"/>
</dbReference>
<gene>
    <name evidence="4" type="ORF">PW252_06810</name>
</gene>
<organism evidence="4">
    <name type="scientific">Streptococcus iners</name>
    <dbReference type="NCBI Taxonomy" id="3028084"/>
    <lineage>
        <taxon>Bacteria</taxon>
        <taxon>Bacillati</taxon>
        <taxon>Bacillota</taxon>
        <taxon>Bacilli</taxon>
        <taxon>Lactobacillales</taxon>
        <taxon>Streptococcaceae</taxon>
        <taxon>Streptococcus</taxon>
    </lineage>
</organism>
<dbReference type="Pfam" id="PF13408">
    <property type="entry name" value="Zn_ribbon_recom"/>
    <property type="match status" value="1"/>
</dbReference>
<evidence type="ECO:0000259" key="3">
    <source>
        <dbReference type="PROSITE" id="PS51737"/>
    </source>
</evidence>
<dbReference type="InterPro" id="IPR006119">
    <property type="entry name" value="Resolv_N"/>
</dbReference>
<dbReference type="InterPro" id="IPR011109">
    <property type="entry name" value="DNA_bind_recombinase_dom"/>
</dbReference>
<name>A0AA96VJV3_9STRE</name>
<dbReference type="SUPFAM" id="SSF53041">
    <property type="entry name" value="Resolvase-like"/>
    <property type="match status" value="1"/>
</dbReference>
<feature type="domain" description="Recombinase" evidence="3">
    <location>
        <begin position="168"/>
        <end position="313"/>
    </location>
</feature>
<dbReference type="Pfam" id="PF00239">
    <property type="entry name" value="Resolvase"/>
    <property type="match status" value="1"/>
</dbReference>
<evidence type="ECO:0000256" key="1">
    <source>
        <dbReference type="SAM" id="Coils"/>
    </source>
</evidence>
<dbReference type="InterPro" id="IPR038109">
    <property type="entry name" value="DNA_bind_recomb_sf"/>
</dbReference>
<protein>
    <submittedName>
        <fullName evidence="4">Recombinase family protein</fullName>
    </submittedName>
</protein>
<evidence type="ECO:0000313" key="4">
    <source>
        <dbReference type="EMBL" id="WNY50292.1"/>
    </source>
</evidence>
<dbReference type="GO" id="GO:0003677">
    <property type="term" value="F:DNA binding"/>
    <property type="evidence" value="ECO:0007669"/>
    <property type="project" value="InterPro"/>
</dbReference>
<dbReference type="KEGG" id="sins:PW252_06810"/>
<dbReference type="PANTHER" id="PTHR30461:SF23">
    <property type="entry name" value="DNA RECOMBINASE-RELATED"/>
    <property type="match status" value="1"/>
</dbReference>
<dbReference type="Gene3D" id="3.90.1750.20">
    <property type="entry name" value="Putative Large Serine Recombinase, Chain B, Domain 2"/>
    <property type="match status" value="1"/>
</dbReference>
<dbReference type="InterPro" id="IPR036162">
    <property type="entry name" value="Resolvase-like_N_sf"/>
</dbReference>
<dbReference type="AlphaFoldDB" id="A0AA96VJV3"/>
<sequence>MTMSKMALYLRLSVDEDGTDESNSITNQRYLLNQYLDQSSDFNHWERLEFVDDGFSGTSLNRPAFQRLMADVKAGIIRYIIVKDLSRFMRDYLELGNYLENIFPFLGVRFIAINDQYDSLTSEQNGLDIDVPFRNLLNDFYAKDVSEKVKSAMNSMKRSGKNMSWLPPFGYIKDPEDRFKIIIDEAVAPIVRRIFTLYLDGNSYQKIARILNKEQVITPAERKMQISQARYEKSLRLTREQERNVWSVINVAQILKNEAYKGTYLYNTRTYIRGKHVSLPESEWERIENNHEAIISAELFEQVARLKAKKVTQKKHSQPTKIPSILTSLIRCEHCDHSLIGHYNHQGYQYFSCRYCKGQGEKMKSCRVDRIEQSIKEKLGQEVVKPRQITSKTRLLREIERLKKQKLSCYQDCKDNLVTRKEYITKKMDIDESVNNLEQQLNEANKVQLLTKDQLTKEIISSHIEKVVVDCLGFFTVIYK</sequence>
<dbReference type="Pfam" id="PF07508">
    <property type="entry name" value="Recombinase"/>
    <property type="match status" value="1"/>
</dbReference>
<feature type="coiled-coil region" evidence="1">
    <location>
        <begin position="420"/>
        <end position="454"/>
    </location>
</feature>
<dbReference type="RefSeq" id="WP_248050927.1">
    <property type="nucleotide sequence ID" value="NZ_JAASEF010000020.1"/>
</dbReference>
<dbReference type="GO" id="GO:0000150">
    <property type="term" value="F:DNA strand exchange activity"/>
    <property type="evidence" value="ECO:0007669"/>
    <property type="project" value="InterPro"/>
</dbReference>
<reference evidence="4" key="1">
    <citation type="submission" date="2023-02" db="EMBL/GenBank/DDBJ databases">
        <title>Streptococcus sp. Genome Sequencing and Assembly.</title>
        <authorList>
            <person name="Shore S.M."/>
            <person name="Nicholson T.L."/>
        </authorList>
    </citation>
    <scope>NUCLEOTIDE SEQUENCE</scope>
    <source>
        <strain evidence="4">29887</strain>
    </source>
</reference>
<evidence type="ECO:0000259" key="2">
    <source>
        <dbReference type="PROSITE" id="PS51736"/>
    </source>
</evidence>
<dbReference type="SMART" id="SM00857">
    <property type="entry name" value="Resolvase"/>
    <property type="match status" value="1"/>
</dbReference>
<accession>A0AA96VJV3</accession>
<dbReference type="PANTHER" id="PTHR30461">
    <property type="entry name" value="DNA-INVERTASE FROM LAMBDOID PROPHAGE"/>
    <property type="match status" value="1"/>
</dbReference>